<feature type="non-terminal residue" evidence="8">
    <location>
        <position position="294"/>
    </location>
</feature>
<keyword evidence="3 6" id="KW-0812">Transmembrane</keyword>
<dbReference type="Pfam" id="PF03600">
    <property type="entry name" value="CitMHS"/>
    <property type="match status" value="1"/>
</dbReference>
<protein>
    <recommendedName>
        <fullName evidence="7">Citrate transporter-like domain-containing protein</fullName>
    </recommendedName>
</protein>
<proteinExistence type="predicted"/>
<evidence type="ECO:0000256" key="2">
    <source>
        <dbReference type="ARBA" id="ARBA00022448"/>
    </source>
</evidence>
<keyword evidence="2" id="KW-0813">Transport</keyword>
<feature type="domain" description="Citrate transporter-like" evidence="7">
    <location>
        <begin position="12"/>
        <end position="294"/>
    </location>
</feature>
<feature type="transmembrane region" description="Helical" evidence="6">
    <location>
        <begin position="44"/>
        <end position="65"/>
    </location>
</feature>
<feature type="transmembrane region" description="Helical" evidence="6">
    <location>
        <begin position="267"/>
        <end position="286"/>
    </location>
</feature>
<accession>A0A7C0ZJT6</accession>
<feature type="transmembrane region" description="Helical" evidence="6">
    <location>
        <begin position="236"/>
        <end position="255"/>
    </location>
</feature>
<feature type="transmembrane region" description="Helical" evidence="6">
    <location>
        <begin position="214"/>
        <end position="230"/>
    </location>
</feature>
<evidence type="ECO:0000256" key="3">
    <source>
        <dbReference type="ARBA" id="ARBA00022692"/>
    </source>
</evidence>
<dbReference type="InterPro" id="IPR004680">
    <property type="entry name" value="Cit_transptr-like_dom"/>
</dbReference>
<evidence type="ECO:0000256" key="1">
    <source>
        <dbReference type="ARBA" id="ARBA00004141"/>
    </source>
</evidence>
<dbReference type="AlphaFoldDB" id="A0A7C0ZJT6"/>
<keyword evidence="5 6" id="KW-0472">Membrane</keyword>
<evidence type="ECO:0000256" key="6">
    <source>
        <dbReference type="SAM" id="Phobius"/>
    </source>
</evidence>
<reference evidence="8" key="1">
    <citation type="journal article" date="2020" name="mSystems">
        <title>Genome- and Community-Level Interaction Insights into Carbon Utilization and Element Cycling Functions of Hydrothermarchaeota in Hydrothermal Sediment.</title>
        <authorList>
            <person name="Zhou Z."/>
            <person name="Liu Y."/>
            <person name="Xu W."/>
            <person name="Pan J."/>
            <person name="Luo Z.H."/>
            <person name="Li M."/>
        </authorList>
    </citation>
    <scope>NUCLEOTIDE SEQUENCE [LARGE SCALE GENOMIC DNA]</scope>
    <source>
        <strain evidence="8">HyVt-102</strain>
    </source>
</reference>
<evidence type="ECO:0000256" key="4">
    <source>
        <dbReference type="ARBA" id="ARBA00022989"/>
    </source>
</evidence>
<comment type="caution">
    <text evidence="8">The sequence shown here is derived from an EMBL/GenBank/DDBJ whole genome shotgun (WGS) entry which is preliminary data.</text>
</comment>
<dbReference type="PANTHER" id="PTHR43568:SF1">
    <property type="entry name" value="P PROTEIN"/>
    <property type="match status" value="1"/>
</dbReference>
<comment type="subcellular location">
    <subcellularLocation>
        <location evidence="1">Membrane</location>
        <topology evidence="1">Multi-pass membrane protein</topology>
    </subcellularLocation>
</comment>
<name>A0A7C0ZJT6_UNCW3</name>
<organism evidence="8">
    <name type="scientific">candidate division WOR-3 bacterium</name>
    <dbReference type="NCBI Taxonomy" id="2052148"/>
    <lineage>
        <taxon>Bacteria</taxon>
        <taxon>Bacteria division WOR-3</taxon>
    </lineage>
</organism>
<dbReference type="Proteomes" id="UP000885847">
    <property type="component" value="Unassembled WGS sequence"/>
</dbReference>
<evidence type="ECO:0000256" key="5">
    <source>
        <dbReference type="ARBA" id="ARBA00023136"/>
    </source>
</evidence>
<feature type="transmembrane region" description="Helical" evidence="6">
    <location>
        <begin position="86"/>
        <end position="104"/>
    </location>
</feature>
<gene>
    <name evidence="8" type="ORF">ENF18_00250</name>
</gene>
<evidence type="ECO:0000259" key="7">
    <source>
        <dbReference type="Pfam" id="PF03600"/>
    </source>
</evidence>
<dbReference type="EMBL" id="DQWE01000012">
    <property type="protein sequence ID" value="HDI82204.1"/>
    <property type="molecule type" value="Genomic_DNA"/>
</dbReference>
<dbReference type="GO" id="GO:0055085">
    <property type="term" value="P:transmembrane transport"/>
    <property type="evidence" value="ECO:0007669"/>
    <property type="project" value="InterPro"/>
</dbReference>
<dbReference type="GO" id="GO:0016020">
    <property type="term" value="C:membrane"/>
    <property type="evidence" value="ECO:0007669"/>
    <property type="project" value="UniProtKB-SubCell"/>
</dbReference>
<sequence>MVATLIIFFVVYILFATVHKRRDVIIWAGILLIILTGNLKPLNVLRFVNWNIILIFSGFLIITDAMVKDNVPALFAERIVAHSRGVLGSVILVSGFAGLISMFLENVATVLIVAPVAIAIAREAEVSPIPYLMGITLSSNLQGTATLVGDPPSLILADYMKMTFLDFFYLDGRAGIFFAVEIGAISSLFVIYLLYRGLRGKELKPIKVEPVKSIRSIVAFIIALVWLFLASMSHRFFGIAGGLGSFIIAIVLLITMRRDGKDILKKFDLETTFILMGIFVLIRAITDVGVVDLI</sequence>
<keyword evidence="4 6" id="KW-1133">Transmembrane helix</keyword>
<dbReference type="PANTHER" id="PTHR43568">
    <property type="entry name" value="P PROTEIN"/>
    <property type="match status" value="1"/>
</dbReference>
<dbReference type="InterPro" id="IPR051475">
    <property type="entry name" value="Diverse_Ion_Transporter"/>
</dbReference>
<feature type="transmembrane region" description="Helical" evidence="6">
    <location>
        <begin position="174"/>
        <end position="194"/>
    </location>
</feature>
<evidence type="ECO:0000313" key="8">
    <source>
        <dbReference type="EMBL" id="HDI82204.1"/>
    </source>
</evidence>